<feature type="transmembrane region" description="Helical" evidence="1">
    <location>
        <begin position="26"/>
        <end position="47"/>
    </location>
</feature>
<proteinExistence type="predicted"/>
<keyword evidence="3" id="KW-1185">Reference proteome</keyword>
<keyword evidence="1" id="KW-0812">Transmembrane</keyword>
<dbReference type="EMBL" id="VIIS01001573">
    <property type="protein sequence ID" value="KAF0296316.1"/>
    <property type="molecule type" value="Genomic_DNA"/>
</dbReference>
<dbReference type="Proteomes" id="UP000440578">
    <property type="component" value="Unassembled WGS sequence"/>
</dbReference>
<evidence type="ECO:0000313" key="2">
    <source>
        <dbReference type="EMBL" id="KAF0296316.1"/>
    </source>
</evidence>
<reference evidence="2 3" key="1">
    <citation type="submission" date="2019-07" db="EMBL/GenBank/DDBJ databases">
        <title>Draft genome assembly of a fouling barnacle, Amphibalanus amphitrite (Darwin, 1854): The first reference genome for Thecostraca.</title>
        <authorList>
            <person name="Kim W."/>
        </authorList>
    </citation>
    <scope>NUCLEOTIDE SEQUENCE [LARGE SCALE GENOMIC DNA]</scope>
    <source>
        <strain evidence="2">SNU_AA5</strain>
        <tissue evidence="2">Soma without cirri and trophi</tissue>
    </source>
</reference>
<sequence>MSQWSGPAGAASCWPAQSARRPLRSLLAVGLLVLLLAAGVVLVLLVLPGADDSPLPLSCERHDARMEVLPLPAEPAGDEALVQELFTYLAQPSPSACQRDLAIGAHVIRAPSGRNAMLWGGRHLCFDPEFSLVDERCLVYAVRPPEDASFDVAADAYGCETHSFGPESAPTAEPLLGRQVGVRHHREEGAAGRLDDWVRRLGHRRRPISYLSLTLDADGFSRFLEEPPRALADSVRQLGVRLDVRPVTRAGAGASGHDLDALRRLYRGLLRLQQLGFYPFAYDFLDGLETGELRISGLDAPVQRVLEVSWVRTACL</sequence>
<evidence type="ECO:0000256" key="1">
    <source>
        <dbReference type="SAM" id="Phobius"/>
    </source>
</evidence>
<keyword evidence="1" id="KW-1133">Transmembrane helix</keyword>
<name>A0A6A4VP23_AMPAM</name>
<protein>
    <submittedName>
        <fullName evidence="2">Uncharacterized protein</fullName>
    </submittedName>
</protein>
<accession>A0A6A4VP23</accession>
<dbReference type="OrthoDB" id="6405083at2759"/>
<gene>
    <name evidence="2" type="ORF">FJT64_006246</name>
</gene>
<keyword evidence="1" id="KW-0472">Membrane</keyword>
<organism evidence="2 3">
    <name type="scientific">Amphibalanus amphitrite</name>
    <name type="common">Striped barnacle</name>
    <name type="synonym">Balanus amphitrite</name>
    <dbReference type="NCBI Taxonomy" id="1232801"/>
    <lineage>
        <taxon>Eukaryota</taxon>
        <taxon>Metazoa</taxon>
        <taxon>Ecdysozoa</taxon>
        <taxon>Arthropoda</taxon>
        <taxon>Crustacea</taxon>
        <taxon>Multicrustacea</taxon>
        <taxon>Cirripedia</taxon>
        <taxon>Thoracica</taxon>
        <taxon>Thoracicalcarea</taxon>
        <taxon>Balanomorpha</taxon>
        <taxon>Balanoidea</taxon>
        <taxon>Balanidae</taxon>
        <taxon>Amphibalaninae</taxon>
        <taxon>Amphibalanus</taxon>
    </lineage>
</organism>
<comment type="caution">
    <text evidence="2">The sequence shown here is derived from an EMBL/GenBank/DDBJ whole genome shotgun (WGS) entry which is preliminary data.</text>
</comment>
<dbReference type="AlphaFoldDB" id="A0A6A4VP23"/>
<evidence type="ECO:0000313" key="3">
    <source>
        <dbReference type="Proteomes" id="UP000440578"/>
    </source>
</evidence>